<dbReference type="AlphaFoldDB" id="G0UPW3"/>
<proteinExistence type="inferred from homology"/>
<dbReference type="GO" id="GO:0012505">
    <property type="term" value="C:endomembrane system"/>
    <property type="evidence" value="ECO:0007669"/>
    <property type="project" value="UniProtKB-SubCell"/>
</dbReference>
<dbReference type="CDD" id="cd09250">
    <property type="entry name" value="AP-1_Mu1_Cterm"/>
    <property type="match status" value="1"/>
</dbReference>
<dbReference type="InterPro" id="IPR001392">
    <property type="entry name" value="Clathrin_mu"/>
</dbReference>
<feature type="domain" description="MHD" evidence="6">
    <location>
        <begin position="176"/>
        <end position="430"/>
    </location>
</feature>
<dbReference type="Pfam" id="PF01217">
    <property type="entry name" value="Clat_adaptor_s"/>
    <property type="match status" value="1"/>
</dbReference>
<dbReference type="PANTHER" id="PTHR10529">
    <property type="entry name" value="AP COMPLEX SUBUNIT MU"/>
    <property type="match status" value="1"/>
</dbReference>
<dbReference type="InterPro" id="IPR050431">
    <property type="entry name" value="Adaptor_comp_med_subunit"/>
</dbReference>
<evidence type="ECO:0000256" key="5">
    <source>
        <dbReference type="PIRNR" id="PIRNR005992"/>
    </source>
</evidence>
<reference evidence="7" key="1">
    <citation type="journal article" date="2012" name="Proc. Natl. Acad. Sci. U.S.A.">
        <title>Antigenic diversity is generated by distinct evolutionary mechanisms in African trypanosome species.</title>
        <authorList>
            <person name="Jackson A.P."/>
            <person name="Berry A."/>
            <person name="Aslett M."/>
            <person name="Allison H.C."/>
            <person name="Burton P."/>
            <person name="Vavrova-Anderson J."/>
            <person name="Brown R."/>
            <person name="Browne H."/>
            <person name="Corton N."/>
            <person name="Hauser H."/>
            <person name="Gamble J."/>
            <person name="Gilderthorp R."/>
            <person name="Marcello L."/>
            <person name="McQuillan J."/>
            <person name="Otto T.D."/>
            <person name="Quail M.A."/>
            <person name="Sanders M.J."/>
            <person name="van Tonder A."/>
            <person name="Ginger M.L."/>
            <person name="Field M.C."/>
            <person name="Barry J.D."/>
            <person name="Hertz-Fowler C."/>
            <person name="Berriman M."/>
        </authorList>
    </citation>
    <scope>NUCLEOTIDE SEQUENCE</scope>
    <source>
        <strain evidence="7">IL3000</strain>
    </source>
</reference>
<sequence>MASVFYILDSKGTPLICRSYRGDITQHPPTVFQRRVLDEEEFRITPVFEEQGHIYCYIRVNDVYFLMVSKLNILPLQQFAFMYRCVSVFKCYFKQVLEETIMDNFVIVYELLDEMCDFGLPQYTEERVLKKYITQQGLISYLLNDDNGGAKKLPPEAAGRGGLTPWRQAGKYKYRKNEVFLDVIESVSVLLSPAGETLSSELVGQIKMKVRLSGMPLLRLGLNDKATYEMLASRGRSVEMESIKLHECVNLSQFESQRMISFVPPDGEFELMSYRTNKKISPVVNVECTLVSQSATQVEMALVARTTYRRALKASFLDILVPVPSDAFKPEGRCSAGKVRHAPESNLLVWSLRDVSGGRLLNCAFKFSVPSVRTSDPSVTAKAPIQVKFEIPYLTASGLQVRYLKVEEEPNYEALSWVRYVTQSGEYHIRTAARK</sequence>
<dbReference type="InterPro" id="IPR022775">
    <property type="entry name" value="AP_mu_sigma_su"/>
</dbReference>
<dbReference type="PRINTS" id="PR00314">
    <property type="entry name" value="CLATHRINADPT"/>
</dbReference>
<evidence type="ECO:0000259" key="6">
    <source>
        <dbReference type="PROSITE" id="PS51072"/>
    </source>
</evidence>
<dbReference type="Gene3D" id="2.60.40.1170">
    <property type="entry name" value="Mu homology domain, subdomain B"/>
    <property type="match status" value="2"/>
</dbReference>
<accession>G0UPW3</accession>
<dbReference type="GO" id="GO:0016192">
    <property type="term" value="P:vesicle-mediated transport"/>
    <property type="evidence" value="ECO:0007669"/>
    <property type="project" value="InterPro"/>
</dbReference>
<comment type="similarity">
    <text evidence="5">Belongs to the adaptor complexes medium subunit family.</text>
</comment>
<comment type="subcellular location">
    <subcellularLocation>
        <location evidence="1">Endomembrane system</location>
    </subcellularLocation>
</comment>
<dbReference type="InterPro" id="IPR036168">
    <property type="entry name" value="AP2_Mu_C_sf"/>
</dbReference>
<evidence type="ECO:0000256" key="3">
    <source>
        <dbReference type="ARBA" id="ARBA00022927"/>
    </source>
</evidence>
<dbReference type="InterPro" id="IPR028565">
    <property type="entry name" value="MHD"/>
</dbReference>
<dbReference type="InterPro" id="IPR011012">
    <property type="entry name" value="Longin-like_dom_sf"/>
</dbReference>
<dbReference type="EMBL" id="HE575320">
    <property type="protein sequence ID" value="CCC91424.1"/>
    <property type="molecule type" value="Genomic_DNA"/>
</dbReference>
<keyword evidence="4" id="KW-0472">Membrane</keyword>
<evidence type="ECO:0000256" key="1">
    <source>
        <dbReference type="ARBA" id="ARBA00004308"/>
    </source>
</evidence>
<name>G0UPW3_TRYCI</name>
<protein>
    <submittedName>
        <fullName evidence="7">Putative adaptor complex AP-1 medium subunit</fullName>
    </submittedName>
</protein>
<dbReference type="SUPFAM" id="SSF49447">
    <property type="entry name" value="Second domain of Mu2 adaptin subunit (ap50) of ap2 adaptor"/>
    <property type="match status" value="1"/>
</dbReference>
<gene>
    <name evidence="7" type="ORF">TCIL3000_7_2340</name>
</gene>
<dbReference type="Gene3D" id="3.30.450.60">
    <property type="match status" value="1"/>
</dbReference>
<keyword evidence="2 5" id="KW-0813">Transport</keyword>
<dbReference type="SUPFAM" id="SSF64356">
    <property type="entry name" value="SNARE-like"/>
    <property type="match status" value="1"/>
</dbReference>
<evidence type="ECO:0000256" key="2">
    <source>
        <dbReference type="ARBA" id="ARBA00022448"/>
    </source>
</evidence>
<dbReference type="Pfam" id="PF00928">
    <property type="entry name" value="Adap_comp_sub"/>
    <property type="match status" value="1"/>
</dbReference>
<evidence type="ECO:0000256" key="4">
    <source>
        <dbReference type="ARBA" id="ARBA00023136"/>
    </source>
</evidence>
<dbReference type="FunFam" id="3.30.450.60:FF:000002">
    <property type="entry name" value="AP-2 complex subunit mu, putative"/>
    <property type="match status" value="1"/>
</dbReference>
<dbReference type="VEuPathDB" id="TriTrypDB:TcIL3000_7_2340"/>
<keyword evidence="3 5" id="KW-0653">Protein transport</keyword>
<dbReference type="PROSITE" id="PS51072">
    <property type="entry name" value="MHD"/>
    <property type="match status" value="1"/>
</dbReference>
<evidence type="ECO:0000313" key="7">
    <source>
        <dbReference type="EMBL" id="CCC91424.1"/>
    </source>
</evidence>
<organism evidence="7">
    <name type="scientific">Trypanosoma congolense (strain IL3000)</name>
    <dbReference type="NCBI Taxonomy" id="1068625"/>
    <lineage>
        <taxon>Eukaryota</taxon>
        <taxon>Discoba</taxon>
        <taxon>Euglenozoa</taxon>
        <taxon>Kinetoplastea</taxon>
        <taxon>Metakinetoplastina</taxon>
        <taxon>Trypanosomatida</taxon>
        <taxon>Trypanosomatidae</taxon>
        <taxon>Trypanosoma</taxon>
        <taxon>Nannomonas</taxon>
    </lineage>
</organism>
<dbReference type="GO" id="GO:0030131">
    <property type="term" value="C:clathrin adaptor complex"/>
    <property type="evidence" value="ECO:0007669"/>
    <property type="project" value="UniProtKB-UniRule"/>
</dbReference>
<dbReference type="PIRSF" id="PIRSF005992">
    <property type="entry name" value="Clathrin_mu"/>
    <property type="match status" value="1"/>
</dbReference>
<dbReference type="GO" id="GO:0006886">
    <property type="term" value="P:intracellular protein transport"/>
    <property type="evidence" value="ECO:0007669"/>
    <property type="project" value="UniProtKB-UniRule"/>
</dbReference>